<keyword evidence="2" id="KW-1185">Reference proteome</keyword>
<dbReference type="Gene3D" id="3.40.50.2000">
    <property type="entry name" value="Glycogen Phosphorylase B"/>
    <property type="match status" value="1"/>
</dbReference>
<proteinExistence type="predicted"/>
<comment type="caution">
    <text evidence="1">The sequence shown here is derived from an EMBL/GenBank/DDBJ whole genome shotgun (WGS) entry which is preliminary data.</text>
</comment>
<dbReference type="RefSeq" id="WP_224192446.1">
    <property type="nucleotide sequence ID" value="NZ_JAIRAU010000019.1"/>
</dbReference>
<dbReference type="EMBL" id="JAIRAU010000019">
    <property type="protein sequence ID" value="MBZ5710676.1"/>
    <property type="molecule type" value="Genomic_DNA"/>
</dbReference>
<accession>A0ABS7TR31</accession>
<dbReference type="SUPFAM" id="SSF53756">
    <property type="entry name" value="UDP-Glycosyltransferase/glycogen phosphorylase"/>
    <property type="match status" value="1"/>
</dbReference>
<evidence type="ECO:0000313" key="2">
    <source>
        <dbReference type="Proteomes" id="UP001139031"/>
    </source>
</evidence>
<organism evidence="1 2">
    <name type="scientific">Nannocystis pusilla</name>
    <dbReference type="NCBI Taxonomy" id="889268"/>
    <lineage>
        <taxon>Bacteria</taxon>
        <taxon>Pseudomonadati</taxon>
        <taxon>Myxococcota</taxon>
        <taxon>Polyangia</taxon>
        <taxon>Nannocystales</taxon>
        <taxon>Nannocystaceae</taxon>
        <taxon>Nannocystis</taxon>
    </lineage>
</organism>
<sequence length="172" mass="17337">MLDAAAPGFPRSVDRLLVVPPAAGCDALMAPLRHVRSAMPRATLVLLGDPALGGCVDVDEVVPDRALAHFDLADLSGLIAELAAARLAAALVFTDERESAFEAAYLAYLAGVRVRAGFAGEFGGGVLAPAVAPPPAGTVGAARHLFLLDALGLGATATPAVKARPSCDDSAS</sequence>
<protein>
    <submittedName>
        <fullName evidence="1">Uncharacterized protein</fullName>
    </submittedName>
</protein>
<name>A0ABS7TR31_9BACT</name>
<gene>
    <name evidence="1" type="ORF">K7C98_15550</name>
</gene>
<evidence type="ECO:0000313" key="1">
    <source>
        <dbReference type="EMBL" id="MBZ5710676.1"/>
    </source>
</evidence>
<reference evidence="1" key="1">
    <citation type="submission" date="2021-08" db="EMBL/GenBank/DDBJ databases">
        <authorList>
            <person name="Stevens D.C."/>
        </authorList>
    </citation>
    <scope>NUCLEOTIDE SEQUENCE</scope>
    <source>
        <strain evidence="1">DSM 53165</strain>
    </source>
</reference>
<dbReference type="Proteomes" id="UP001139031">
    <property type="component" value="Unassembled WGS sequence"/>
</dbReference>